<dbReference type="Gene3D" id="3.30.160.60">
    <property type="entry name" value="Classic Zinc Finger"/>
    <property type="match status" value="1"/>
</dbReference>
<gene>
    <name evidence="12" type="ORF">M427DRAFT_149825</name>
</gene>
<sequence length="409" mass="44819">MRLWGRDSAGCLVSLVDDSVSHPVAFHKGHSVEGGLLQDFPQQAPLDSAGASDLRSDEGNKLHRSSIEAAKKPFASHTDVITTDRPNPSSFEQSQEPHTHLPTPPRSASEMVVALPPLASIFGDVCAPMQKSTMTLGNAWDIPPMLLELQLSPRRTASHSYARTPFATPPPESQSHQSSSHRGRISKQMPRAPEEASWSSSSPARKQPYPVPVMLSVEVNDELRELQPEVSSSPSPYVAVHIQAAKALFESSRATTSSTRSTTSLTSRYAVSNDDDIDVTVEQPENRTRARETTKLRRRDGPKKEANVKCNACEKLFTTKAHLLRHQRVHSGLRPYKCGLLESKPEVLGKGAYNQYNIISFVLVLILKLSLSAPALAAGGNRGPAEVQEASFRNTVEDSRLRYSCVFIT</sequence>
<evidence type="ECO:0000256" key="10">
    <source>
        <dbReference type="SAM" id="MobiDB-lite"/>
    </source>
</evidence>
<keyword evidence="8" id="KW-0539">Nucleus</keyword>
<dbReference type="GO" id="GO:0010468">
    <property type="term" value="P:regulation of gene expression"/>
    <property type="evidence" value="ECO:0007669"/>
    <property type="project" value="TreeGrafter"/>
</dbReference>
<feature type="compositionally biased region" description="Polar residues" evidence="10">
    <location>
        <begin position="79"/>
        <end position="96"/>
    </location>
</feature>
<dbReference type="STRING" id="1344416.A0A138ZZ44"/>
<dbReference type="Proteomes" id="UP000070544">
    <property type="component" value="Unassembled WGS sequence"/>
</dbReference>
<feature type="domain" description="C2H2-type" evidence="11">
    <location>
        <begin position="308"/>
        <end position="335"/>
    </location>
</feature>
<dbReference type="OrthoDB" id="2162596at2759"/>
<feature type="compositionally biased region" description="Low complexity" evidence="10">
    <location>
        <begin position="195"/>
        <end position="205"/>
    </location>
</feature>
<keyword evidence="7" id="KW-0804">Transcription</keyword>
<keyword evidence="4 9" id="KW-0863">Zinc-finger</keyword>
<dbReference type="PANTHER" id="PTHR16515:SF66">
    <property type="entry name" value="C2H2-TYPE DOMAIN-CONTAINING PROTEIN"/>
    <property type="match status" value="1"/>
</dbReference>
<feature type="compositionally biased region" description="Basic and acidic residues" evidence="10">
    <location>
        <begin position="284"/>
        <end position="295"/>
    </location>
</feature>
<evidence type="ECO:0000256" key="6">
    <source>
        <dbReference type="ARBA" id="ARBA00023015"/>
    </source>
</evidence>
<accession>A0A138ZZ44</accession>
<keyword evidence="13" id="KW-1185">Reference proteome</keyword>
<evidence type="ECO:0000256" key="4">
    <source>
        <dbReference type="ARBA" id="ARBA00022771"/>
    </source>
</evidence>
<proteinExistence type="predicted"/>
<feature type="compositionally biased region" description="Basic and acidic residues" evidence="10">
    <location>
        <begin position="54"/>
        <end position="71"/>
    </location>
</feature>
<evidence type="ECO:0000259" key="11">
    <source>
        <dbReference type="PROSITE" id="PS50157"/>
    </source>
</evidence>
<reference evidence="12 13" key="1">
    <citation type="journal article" date="2015" name="Genome Biol. Evol.">
        <title>Phylogenomic analyses indicate that early fungi evolved digesting cell walls of algal ancestors of land plants.</title>
        <authorList>
            <person name="Chang Y."/>
            <person name="Wang S."/>
            <person name="Sekimoto S."/>
            <person name="Aerts A.L."/>
            <person name="Choi C."/>
            <person name="Clum A."/>
            <person name="LaButti K.M."/>
            <person name="Lindquist E.A."/>
            <person name="Yee Ngan C."/>
            <person name="Ohm R.A."/>
            <person name="Salamov A.A."/>
            <person name="Grigoriev I.V."/>
            <person name="Spatafora J.W."/>
            <person name="Berbee M.L."/>
        </authorList>
    </citation>
    <scope>NUCLEOTIDE SEQUENCE [LARGE SCALE GENOMIC DNA]</scope>
    <source>
        <strain evidence="12 13">JEL478</strain>
    </source>
</reference>
<evidence type="ECO:0000256" key="3">
    <source>
        <dbReference type="ARBA" id="ARBA00022737"/>
    </source>
</evidence>
<evidence type="ECO:0000256" key="2">
    <source>
        <dbReference type="ARBA" id="ARBA00022723"/>
    </source>
</evidence>
<comment type="subcellular location">
    <subcellularLocation>
        <location evidence="1">Nucleus</location>
    </subcellularLocation>
</comment>
<evidence type="ECO:0000256" key="5">
    <source>
        <dbReference type="ARBA" id="ARBA00022833"/>
    </source>
</evidence>
<protein>
    <recommendedName>
        <fullName evidence="11">C2H2-type domain-containing protein</fullName>
    </recommendedName>
</protein>
<dbReference type="InterPro" id="IPR050331">
    <property type="entry name" value="Zinc_finger"/>
</dbReference>
<dbReference type="InterPro" id="IPR013087">
    <property type="entry name" value="Znf_C2H2_type"/>
</dbReference>
<dbReference type="PROSITE" id="PS00028">
    <property type="entry name" value="ZINC_FINGER_C2H2_1"/>
    <property type="match status" value="1"/>
</dbReference>
<dbReference type="GO" id="GO:0008270">
    <property type="term" value="F:zinc ion binding"/>
    <property type="evidence" value="ECO:0007669"/>
    <property type="project" value="UniProtKB-KW"/>
</dbReference>
<evidence type="ECO:0000256" key="9">
    <source>
        <dbReference type="PROSITE-ProRule" id="PRU00042"/>
    </source>
</evidence>
<feature type="region of interest" description="Disordered" evidence="10">
    <location>
        <begin position="41"/>
        <end position="108"/>
    </location>
</feature>
<dbReference type="PROSITE" id="PS50157">
    <property type="entry name" value="ZINC_FINGER_C2H2_2"/>
    <property type="match status" value="1"/>
</dbReference>
<dbReference type="FunFam" id="3.30.160.60:FF:000012">
    <property type="entry name" value="RB-associated KRAB zinc finger protein-like"/>
    <property type="match status" value="1"/>
</dbReference>
<feature type="region of interest" description="Disordered" evidence="10">
    <location>
        <begin position="157"/>
        <end position="209"/>
    </location>
</feature>
<keyword evidence="3" id="KW-0677">Repeat</keyword>
<dbReference type="PANTHER" id="PTHR16515">
    <property type="entry name" value="PR DOMAIN ZINC FINGER PROTEIN"/>
    <property type="match status" value="1"/>
</dbReference>
<keyword evidence="2" id="KW-0479">Metal-binding</keyword>
<feature type="region of interest" description="Disordered" evidence="10">
    <location>
        <begin position="284"/>
        <end position="303"/>
    </location>
</feature>
<evidence type="ECO:0000313" key="13">
    <source>
        <dbReference type="Proteomes" id="UP000070544"/>
    </source>
</evidence>
<dbReference type="InterPro" id="IPR036236">
    <property type="entry name" value="Znf_C2H2_sf"/>
</dbReference>
<name>A0A138ZZ44_GONPJ</name>
<keyword evidence="5" id="KW-0862">Zinc</keyword>
<evidence type="ECO:0000256" key="7">
    <source>
        <dbReference type="ARBA" id="ARBA00023163"/>
    </source>
</evidence>
<dbReference type="SMART" id="SM00355">
    <property type="entry name" value="ZnF_C2H2"/>
    <property type="match status" value="1"/>
</dbReference>
<dbReference type="AlphaFoldDB" id="A0A138ZZ44"/>
<evidence type="ECO:0000256" key="8">
    <source>
        <dbReference type="ARBA" id="ARBA00023242"/>
    </source>
</evidence>
<dbReference type="SUPFAM" id="SSF57667">
    <property type="entry name" value="beta-beta-alpha zinc fingers"/>
    <property type="match status" value="1"/>
</dbReference>
<evidence type="ECO:0000313" key="12">
    <source>
        <dbReference type="EMBL" id="KXS09403.1"/>
    </source>
</evidence>
<dbReference type="EMBL" id="KQ965865">
    <property type="protein sequence ID" value="KXS09403.1"/>
    <property type="molecule type" value="Genomic_DNA"/>
</dbReference>
<organism evidence="12 13">
    <name type="scientific">Gonapodya prolifera (strain JEL478)</name>
    <name type="common">Monoblepharis prolifera</name>
    <dbReference type="NCBI Taxonomy" id="1344416"/>
    <lineage>
        <taxon>Eukaryota</taxon>
        <taxon>Fungi</taxon>
        <taxon>Fungi incertae sedis</taxon>
        <taxon>Chytridiomycota</taxon>
        <taxon>Chytridiomycota incertae sedis</taxon>
        <taxon>Monoblepharidomycetes</taxon>
        <taxon>Monoblepharidales</taxon>
        <taxon>Gonapodyaceae</taxon>
        <taxon>Gonapodya</taxon>
    </lineage>
</organism>
<dbReference type="GO" id="GO:0005634">
    <property type="term" value="C:nucleus"/>
    <property type="evidence" value="ECO:0007669"/>
    <property type="project" value="UniProtKB-SubCell"/>
</dbReference>
<feature type="non-terminal residue" evidence="12">
    <location>
        <position position="409"/>
    </location>
</feature>
<evidence type="ECO:0000256" key="1">
    <source>
        <dbReference type="ARBA" id="ARBA00004123"/>
    </source>
</evidence>
<keyword evidence="6" id="KW-0805">Transcription regulation</keyword>